<reference evidence="2 3" key="1">
    <citation type="submission" date="2023-09" db="EMBL/GenBank/DDBJ databases">
        <title>Demequina sp. a novel bacteria isolated from Capsicum annuum.</title>
        <authorList>
            <person name="Humaira Z."/>
            <person name="Lee J."/>
            <person name="Cho D."/>
        </authorList>
    </citation>
    <scope>NUCLEOTIDE SEQUENCE [LARGE SCALE GENOMIC DNA]</scope>
    <source>
        <strain evidence="2 3">OYTSA14</strain>
    </source>
</reference>
<dbReference type="AlphaFoldDB" id="A0AA96F5R2"/>
<dbReference type="CDD" id="cd04333">
    <property type="entry name" value="ProX_deacylase"/>
    <property type="match status" value="1"/>
</dbReference>
<dbReference type="InterPro" id="IPR007214">
    <property type="entry name" value="YbaK/aa-tRNA-synth-assoc-dom"/>
</dbReference>
<dbReference type="InterPro" id="IPR036754">
    <property type="entry name" value="YbaK/aa-tRNA-synt-asso_dom_sf"/>
</dbReference>
<dbReference type="Proteomes" id="UP001304125">
    <property type="component" value="Chromosome"/>
</dbReference>
<dbReference type="RefSeq" id="WP_313496036.1">
    <property type="nucleotide sequence ID" value="NZ_CP134879.1"/>
</dbReference>
<dbReference type="PANTHER" id="PTHR30411">
    <property type="entry name" value="CYTOPLASMIC PROTEIN"/>
    <property type="match status" value="1"/>
</dbReference>
<evidence type="ECO:0000313" key="3">
    <source>
        <dbReference type="Proteomes" id="UP001304125"/>
    </source>
</evidence>
<dbReference type="EMBL" id="CP134879">
    <property type="protein sequence ID" value="WNM23260.1"/>
    <property type="molecule type" value="Genomic_DNA"/>
</dbReference>
<protein>
    <submittedName>
        <fullName evidence="2">YbaK/EbsC family protein</fullName>
    </submittedName>
</protein>
<evidence type="ECO:0000313" key="2">
    <source>
        <dbReference type="EMBL" id="WNM23260.1"/>
    </source>
</evidence>
<dbReference type="Gene3D" id="3.90.960.10">
    <property type="entry name" value="YbaK/aminoacyl-tRNA synthetase-associated domain"/>
    <property type="match status" value="1"/>
</dbReference>
<name>A0AA96F5R2_9MICO</name>
<sequence>MAMNEALHPRVQQVQAALHAGGVDVTVRQIDESTPTAAAAADYLGCDVGAIANSLLFMADDEPILVLTSGAHRVDTGHLAERIGAARVRRASADQVVAATGQVIGGVAPVGHPAPIRTYLDVALLEYDELWAAAGIPASLFAITYAELLHVTGAIEVEVD</sequence>
<dbReference type="GO" id="GO:0002161">
    <property type="term" value="F:aminoacyl-tRNA deacylase activity"/>
    <property type="evidence" value="ECO:0007669"/>
    <property type="project" value="InterPro"/>
</dbReference>
<gene>
    <name evidence="2" type="ORF">RN606_07750</name>
</gene>
<organism evidence="2 3">
    <name type="scientific">Demequina capsici</name>
    <dbReference type="NCBI Taxonomy" id="3075620"/>
    <lineage>
        <taxon>Bacteria</taxon>
        <taxon>Bacillati</taxon>
        <taxon>Actinomycetota</taxon>
        <taxon>Actinomycetes</taxon>
        <taxon>Micrococcales</taxon>
        <taxon>Demequinaceae</taxon>
        <taxon>Demequina</taxon>
    </lineage>
</organism>
<evidence type="ECO:0000259" key="1">
    <source>
        <dbReference type="Pfam" id="PF04073"/>
    </source>
</evidence>
<feature type="domain" description="YbaK/aminoacyl-tRNA synthetase-associated" evidence="1">
    <location>
        <begin position="32"/>
        <end position="149"/>
    </location>
</feature>
<dbReference type="SUPFAM" id="SSF55826">
    <property type="entry name" value="YbaK/ProRS associated domain"/>
    <property type="match status" value="1"/>
</dbReference>
<keyword evidence="3" id="KW-1185">Reference proteome</keyword>
<dbReference type="Pfam" id="PF04073">
    <property type="entry name" value="tRNA_edit"/>
    <property type="match status" value="1"/>
</dbReference>
<proteinExistence type="predicted"/>
<accession>A0AA96F5R2</accession>
<dbReference type="PANTHER" id="PTHR30411:SF1">
    <property type="entry name" value="CYTOPLASMIC PROTEIN"/>
    <property type="match status" value="1"/>
</dbReference>